<gene>
    <name evidence="1" type="ORF">B0H17DRAFT_1071365</name>
</gene>
<keyword evidence="2" id="KW-1185">Reference proteome</keyword>
<comment type="caution">
    <text evidence="1">The sequence shown here is derived from an EMBL/GenBank/DDBJ whole genome shotgun (WGS) entry which is preliminary data.</text>
</comment>
<dbReference type="AlphaFoldDB" id="A0AAD7DBH7"/>
<organism evidence="1 2">
    <name type="scientific">Mycena rosella</name>
    <name type="common">Pink bonnet</name>
    <name type="synonym">Agaricus rosellus</name>
    <dbReference type="NCBI Taxonomy" id="1033263"/>
    <lineage>
        <taxon>Eukaryota</taxon>
        <taxon>Fungi</taxon>
        <taxon>Dikarya</taxon>
        <taxon>Basidiomycota</taxon>
        <taxon>Agaricomycotina</taxon>
        <taxon>Agaricomycetes</taxon>
        <taxon>Agaricomycetidae</taxon>
        <taxon>Agaricales</taxon>
        <taxon>Marasmiineae</taxon>
        <taxon>Mycenaceae</taxon>
        <taxon>Mycena</taxon>
    </lineage>
</organism>
<accession>A0AAD7DBH7</accession>
<reference evidence="1" key="1">
    <citation type="submission" date="2023-03" db="EMBL/GenBank/DDBJ databases">
        <title>Massive genome expansion in bonnet fungi (Mycena s.s.) driven by repeated elements and novel gene families across ecological guilds.</title>
        <authorList>
            <consortium name="Lawrence Berkeley National Laboratory"/>
            <person name="Harder C.B."/>
            <person name="Miyauchi S."/>
            <person name="Viragh M."/>
            <person name="Kuo A."/>
            <person name="Thoen E."/>
            <person name="Andreopoulos B."/>
            <person name="Lu D."/>
            <person name="Skrede I."/>
            <person name="Drula E."/>
            <person name="Henrissat B."/>
            <person name="Morin E."/>
            <person name="Kohler A."/>
            <person name="Barry K."/>
            <person name="LaButti K."/>
            <person name="Morin E."/>
            <person name="Salamov A."/>
            <person name="Lipzen A."/>
            <person name="Mereny Z."/>
            <person name="Hegedus B."/>
            <person name="Baldrian P."/>
            <person name="Stursova M."/>
            <person name="Weitz H."/>
            <person name="Taylor A."/>
            <person name="Grigoriev I.V."/>
            <person name="Nagy L.G."/>
            <person name="Martin F."/>
            <person name="Kauserud H."/>
        </authorList>
    </citation>
    <scope>NUCLEOTIDE SEQUENCE</scope>
    <source>
        <strain evidence="1">CBHHK067</strain>
    </source>
</reference>
<evidence type="ECO:0000313" key="1">
    <source>
        <dbReference type="EMBL" id="KAJ7686633.1"/>
    </source>
</evidence>
<dbReference type="EMBL" id="JARKIE010000094">
    <property type="protein sequence ID" value="KAJ7686633.1"/>
    <property type="molecule type" value="Genomic_DNA"/>
</dbReference>
<evidence type="ECO:0000313" key="2">
    <source>
        <dbReference type="Proteomes" id="UP001221757"/>
    </source>
</evidence>
<name>A0AAD7DBH7_MYCRO</name>
<proteinExistence type="predicted"/>
<protein>
    <submittedName>
        <fullName evidence="1">Uncharacterized protein</fullName>
    </submittedName>
</protein>
<sequence length="101" mass="11112">MIKLLVVFPSPDESAQKSDGSLCPSLLSAPNKTLLAVSIPHRTRVSSRSRLWHPAATYGCNVYDCVFIRNCEAMSPERRLFGTASSLSSICLIRKVSTRLT</sequence>
<dbReference type="Proteomes" id="UP001221757">
    <property type="component" value="Unassembled WGS sequence"/>
</dbReference>